<dbReference type="KEGG" id="pex:IZT61_02220"/>
<proteinExistence type="predicted"/>
<dbReference type="EMBL" id="CP064939">
    <property type="protein sequence ID" value="QPH40122.1"/>
    <property type="molecule type" value="Genomic_DNA"/>
</dbReference>
<evidence type="ECO:0000313" key="1">
    <source>
        <dbReference type="EMBL" id="QPH40122.1"/>
    </source>
</evidence>
<organism evidence="1 2">
    <name type="scientific">Pedobacter endophyticus</name>
    <dbReference type="NCBI Taxonomy" id="2789740"/>
    <lineage>
        <taxon>Bacteria</taxon>
        <taxon>Pseudomonadati</taxon>
        <taxon>Bacteroidota</taxon>
        <taxon>Sphingobacteriia</taxon>
        <taxon>Sphingobacteriales</taxon>
        <taxon>Sphingobacteriaceae</taxon>
        <taxon>Pedobacter</taxon>
    </lineage>
</organism>
<evidence type="ECO:0000313" key="2">
    <source>
        <dbReference type="Proteomes" id="UP000594759"/>
    </source>
</evidence>
<reference evidence="1 2" key="1">
    <citation type="submission" date="2020-11" db="EMBL/GenBank/DDBJ databases">
        <title>Pedobacter endophytica, an endophytic bacteria isolated form Carex pumila.</title>
        <authorList>
            <person name="Peng Y."/>
            <person name="Jiang L."/>
            <person name="Lee J."/>
        </authorList>
    </citation>
    <scope>NUCLEOTIDE SEQUENCE [LARGE SCALE GENOMIC DNA]</scope>
    <source>
        <strain evidence="1 2">JBR3-12</strain>
    </source>
</reference>
<name>A0A7S9L0C9_9SPHI</name>
<gene>
    <name evidence="1" type="ORF">IZT61_02220</name>
</gene>
<keyword evidence="2" id="KW-1185">Reference proteome</keyword>
<dbReference type="Proteomes" id="UP000594759">
    <property type="component" value="Chromosome"/>
</dbReference>
<protein>
    <submittedName>
        <fullName evidence="1">Uncharacterized protein</fullName>
    </submittedName>
</protein>
<accession>A0A7S9L0C9</accession>
<sequence>MPHKQTTGASEETNAQPSIARKTALQVLKAWSARSLRPRTPWYRWSTTLYYPFTMLVYLPEYVQHPIDHVGTRGRARSTPR</sequence>
<dbReference type="AlphaFoldDB" id="A0A7S9L0C9"/>
<dbReference type="RefSeq" id="WP_196099578.1">
    <property type="nucleotide sequence ID" value="NZ_CP064939.1"/>
</dbReference>